<evidence type="ECO:0000256" key="2">
    <source>
        <dbReference type="ARBA" id="ARBA00005417"/>
    </source>
</evidence>
<dbReference type="GO" id="GO:0016887">
    <property type="term" value="F:ATP hydrolysis activity"/>
    <property type="evidence" value="ECO:0007669"/>
    <property type="project" value="InterPro"/>
</dbReference>
<keyword evidence="6 10" id="KW-0067">ATP-binding</keyword>
<evidence type="ECO:0000313" key="10">
    <source>
        <dbReference type="EMBL" id="PMB82405.1"/>
    </source>
</evidence>
<evidence type="ECO:0000256" key="8">
    <source>
        <dbReference type="ARBA" id="ARBA00023136"/>
    </source>
</evidence>
<evidence type="ECO:0000256" key="4">
    <source>
        <dbReference type="ARBA" id="ARBA00022475"/>
    </source>
</evidence>
<dbReference type="PROSITE" id="PS50893">
    <property type="entry name" value="ABC_TRANSPORTER_2"/>
    <property type="match status" value="2"/>
</dbReference>
<dbReference type="CDD" id="cd03225">
    <property type="entry name" value="ABC_cobalt_CbiO_domain1"/>
    <property type="match status" value="2"/>
</dbReference>
<dbReference type="InterPro" id="IPR015856">
    <property type="entry name" value="ABC_transpr_CbiO/EcfA_su"/>
</dbReference>
<protein>
    <submittedName>
        <fullName evidence="10">ABC transporter ATP-binding protein</fullName>
    </submittedName>
</protein>
<evidence type="ECO:0000256" key="5">
    <source>
        <dbReference type="ARBA" id="ARBA00022741"/>
    </source>
</evidence>
<accession>A0A2J6NM43</accession>
<keyword evidence="5" id="KW-0547">Nucleotide-binding</keyword>
<dbReference type="GO" id="GO:0043190">
    <property type="term" value="C:ATP-binding cassette (ABC) transporter complex"/>
    <property type="evidence" value="ECO:0007669"/>
    <property type="project" value="TreeGrafter"/>
</dbReference>
<keyword evidence="3" id="KW-0813">Transport</keyword>
<comment type="subcellular location">
    <subcellularLocation>
        <location evidence="1">Cell membrane</location>
        <topology evidence="1">Peripheral membrane protein</topology>
    </subcellularLocation>
</comment>
<dbReference type="AlphaFoldDB" id="A0A2J6NM43"/>
<gene>
    <name evidence="10" type="ORF">CK797_06385</name>
</gene>
<evidence type="ECO:0000259" key="9">
    <source>
        <dbReference type="PROSITE" id="PS50893"/>
    </source>
</evidence>
<evidence type="ECO:0000256" key="6">
    <source>
        <dbReference type="ARBA" id="ARBA00022840"/>
    </source>
</evidence>
<dbReference type="InterPro" id="IPR017871">
    <property type="entry name" value="ABC_transporter-like_CS"/>
</dbReference>
<feature type="domain" description="ABC transporter" evidence="9">
    <location>
        <begin position="251"/>
        <end position="467"/>
    </location>
</feature>
<evidence type="ECO:0000256" key="3">
    <source>
        <dbReference type="ARBA" id="ARBA00022448"/>
    </source>
</evidence>
<dbReference type="PANTHER" id="PTHR43553">
    <property type="entry name" value="HEAVY METAL TRANSPORTER"/>
    <property type="match status" value="1"/>
</dbReference>
<dbReference type="SUPFAM" id="SSF52540">
    <property type="entry name" value="P-loop containing nucleoside triphosphate hydrolases"/>
    <property type="match status" value="2"/>
</dbReference>
<reference evidence="10 11" key="1">
    <citation type="submission" date="2017-09" db="EMBL/GenBank/DDBJ databases">
        <title>Bacterial strain isolated from the female urinary microbiota.</title>
        <authorList>
            <person name="Thomas-White K."/>
            <person name="Kumar N."/>
            <person name="Forster S."/>
            <person name="Putonti C."/>
            <person name="Lawley T."/>
            <person name="Wolfe A.J."/>
        </authorList>
    </citation>
    <scope>NUCLEOTIDE SEQUENCE [LARGE SCALE GENOMIC DNA]</scope>
    <source>
        <strain evidence="10 11">UMB0683</strain>
    </source>
</reference>
<keyword evidence="4" id="KW-1003">Cell membrane</keyword>
<evidence type="ECO:0000313" key="11">
    <source>
        <dbReference type="Proteomes" id="UP000239920"/>
    </source>
</evidence>
<feature type="domain" description="ABC transporter" evidence="9">
    <location>
        <begin position="4"/>
        <end position="237"/>
    </location>
</feature>
<dbReference type="Gene3D" id="3.40.50.300">
    <property type="entry name" value="P-loop containing nucleotide triphosphate hydrolases"/>
    <property type="match status" value="2"/>
</dbReference>
<dbReference type="PROSITE" id="PS00211">
    <property type="entry name" value="ABC_TRANSPORTER_1"/>
    <property type="match status" value="2"/>
</dbReference>
<evidence type="ECO:0000256" key="7">
    <source>
        <dbReference type="ARBA" id="ARBA00022967"/>
    </source>
</evidence>
<comment type="similarity">
    <text evidence="2">Belongs to the ABC transporter superfamily.</text>
</comment>
<dbReference type="EMBL" id="PNFV01000006">
    <property type="protein sequence ID" value="PMB82405.1"/>
    <property type="molecule type" value="Genomic_DNA"/>
</dbReference>
<dbReference type="OrthoDB" id="501320at2"/>
<name>A0A2J6NM43_9LACO</name>
<dbReference type="Pfam" id="PF00005">
    <property type="entry name" value="ABC_tran"/>
    <property type="match status" value="2"/>
</dbReference>
<dbReference type="InterPro" id="IPR003593">
    <property type="entry name" value="AAA+_ATPase"/>
</dbReference>
<dbReference type="RefSeq" id="WP_104688929.1">
    <property type="nucleotide sequence ID" value="NZ_JBKTHY010000005.1"/>
</dbReference>
<dbReference type="InterPro" id="IPR050095">
    <property type="entry name" value="ECF_ABC_transporter_ATP-bd"/>
</dbReference>
<dbReference type="Proteomes" id="UP000239920">
    <property type="component" value="Unassembled WGS sequence"/>
</dbReference>
<dbReference type="GO" id="GO:0005524">
    <property type="term" value="F:ATP binding"/>
    <property type="evidence" value="ECO:0007669"/>
    <property type="project" value="UniProtKB-KW"/>
</dbReference>
<sequence length="467" mass="51790">MTAIKIEQLSFQFERRHPVICNLSININRGDAILVTGPSGCGKSTLLRLIAGLLPKYGGQVTSGQIIRPQINHHPTRIGMLFQDPAMQFAMDTPRHELEFTLENCQVTPQQIPIRLQAASEFGRVGNLLDQPISTLSGGQQQRVALAVVVAMAPDILLLDEPFAAIDEDNRRFLINQLQQWQTAQSGRTIIITDHDCHGYAALNPKIFRFENQQLAALTSAEGRVLIAQADKMTHTPIRVAQPAATAPAIIHLSHVSISCGQRKLITAPDLTIVQNKITLLTGANGVGKSTLFRTLTRLIPYQGTIKYHETDIQKISPGKYHQKVGLVFQQTNEQFLNVTVGEELTLSAKHRRQPLLTNDRLTAVLRNFNLAGMEDRVVYSLSGGQRKKLQLLVMLMIGHPVLLLDEPFAGLDQNSLATVFDLIRRCQRALPQTILIISHQLTGLNQLIDYHLHLADGRLSYLGVKA</sequence>
<evidence type="ECO:0000256" key="1">
    <source>
        <dbReference type="ARBA" id="ARBA00004202"/>
    </source>
</evidence>
<organism evidence="10 11">
    <name type="scientific">Limosilactobacillus pontis</name>
    <dbReference type="NCBI Taxonomy" id="35787"/>
    <lineage>
        <taxon>Bacteria</taxon>
        <taxon>Bacillati</taxon>
        <taxon>Bacillota</taxon>
        <taxon>Bacilli</taxon>
        <taxon>Lactobacillales</taxon>
        <taxon>Lactobacillaceae</taxon>
        <taxon>Limosilactobacillus</taxon>
    </lineage>
</organism>
<keyword evidence="7" id="KW-1278">Translocase</keyword>
<keyword evidence="8" id="KW-0472">Membrane</keyword>
<comment type="caution">
    <text evidence="10">The sequence shown here is derived from an EMBL/GenBank/DDBJ whole genome shotgun (WGS) entry which is preliminary data.</text>
</comment>
<dbReference type="InterPro" id="IPR027417">
    <property type="entry name" value="P-loop_NTPase"/>
</dbReference>
<dbReference type="InterPro" id="IPR003439">
    <property type="entry name" value="ABC_transporter-like_ATP-bd"/>
</dbReference>
<dbReference type="GO" id="GO:0042626">
    <property type="term" value="F:ATPase-coupled transmembrane transporter activity"/>
    <property type="evidence" value="ECO:0007669"/>
    <property type="project" value="TreeGrafter"/>
</dbReference>
<proteinExistence type="inferred from homology"/>
<dbReference type="SMART" id="SM00382">
    <property type="entry name" value="AAA"/>
    <property type="match status" value="2"/>
</dbReference>